<dbReference type="EMBL" id="FNAN01000019">
    <property type="protein sequence ID" value="SDG52839.1"/>
    <property type="molecule type" value="Genomic_DNA"/>
</dbReference>
<evidence type="ECO:0000313" key="4">
    <source>
        <dbReference type="EMBL" id="SDG52839.1"/>
    </source>
</evidence>
<dbReference type="SUPFAM" id="SSF53474">
    <property type="entry name" value="alpha/beta-Hydrolases"/>
    <property type="match status" value="1"/>
</dbReference>
<dbReference type="PANTHER" id="PTHR11731">
    <property type="entry name" value="PROTEASE FAMILY S9B,C DIPEPTIDYL-PEPTIDASE IV-RELATED"/>
    <property type="match status" value="1"/>
</dbReference>
<organism evidence="4 5">
    <name type="scientific">Dyadobacter soli</name>
    <dbReference type="NCBI Taxonomy" id="659014"/>
    <lineage>
        <taxon>Bacteria</taxon>
        <taxon>Pseudomonadati</taxon>
        <taxon>Bacteroidota</taxon>
        <taxon>Cytophagia</taxon>
        <taxon>Cytophagales</taxon>
        <taxon>Spirosomataceae</taxon>
        <taxon>Dyadobacter</taxon>
    </lineage>
</organism>
<feature type="domain" description="Peptidase S9 prolyl oligopeptidase catalytic" evidence="2">
    <location>
        <begin position="593"/>
        <end position="788"/>
    </location>
</feature>
<dbReference type="InterPro" id="IPR050278">
    <property type="entry name" value="Serine_Prot_S9B/DPPIV"/>
</dbReference>
<dbReference type="Gene3D" id="2.140.10.30">
    <property type="entry name" value="Dipeptidylpeptidase IV, N-terminal domain"/>
    <property type="match status" value="2"/>
</dbReference>
<keyword evidence="4" id="KW-0031">Aminopeptidase</keyword>
<dbReference type="Proteomes" id="UP000198748">
    <property type="component" value="Unassembled WGS sequence"/>
</dbReference>
<protein>
    <submittedName>
        <fullName evidence="4">Dipeptidyl aminopeptidase/acylaminoacyl peptidase</fullName>
    </submittedName>
</protein>
<name>A0A1G7V0E9_9BACT</name>
<feature type="signal peptide" evidence="1">
    <location>
        <begin position="1"/>
        <end position="21"/>
    </location>
</feature>
<dbReference type="Pfam" id="PF00326">
    <property type="entry name" value="Peptidase_S9"/>
    <property type="match status" value="1"/>
</dbReference>
<feature type="domain" description="Dipeptidylpeptidase IV N-terminal" evidence="3">
    <location>
        <begin position="236"/>
        <end position="504"/>
    </location>
</feature>
<keyword evidence="4" id="KW-0645">Protease</keyword>
<dbReference type="SUPFAM" id="SSF82171">
    <property type="entry name" value="DPP6 N-terminal domain-like"/>
    <property type="match status" value="1"/>
</dbReference>
<evidence type="ECO:0000313" key="5">
    <source>
        <dbReference type="Proteomes" id="UP000198748"/>
    </source>
</evidence>
<dbReference type="Pfam" id="PF00930">
    <property type="entry name" value="DPPIV_N"/>
    <property type="match status" value="1"/>
</dbReference>
<evidence type="ECO:0000259" key="3">
    <source>
        <dbReference type="Pfam" id="PF00930"/>
    </source>
</evidence>
<feature type="chain" id="PRO_5011655159" evidence="1">
    <location>
        <begin position="22"/>
        <end position="788"/>
    </location>
</feature>
<dbReference type="GO" id="GO:0008239">
    <property type="term" value="F:dipeptidyl-peptidase activity"/>
    <property type="evidence" value="ECO:0007669"/>
    <property type="project" value="TreeGrafter"/>
</dbReference>
<dbReference type="OrthoDB" id="9812921at2"/>
<dbReference type="GO" id="GO:0006508">
    <property type="term" value="P:proteolysis"/>
    <property type="evidence" value="ECO:0007669"/>
    <property type="project" value="InterPro"/>
</dbReference>
<dbReference type="Pfam" id="PF07676">
    <property type="entry name" value="PD40"/>
    <property type="match status" value="1"/>
</dbReference>
<dbReference type="InterPro" id="IPR029058">
    <property type="entry name" value="AB_hydrolase_fold"/>
</dbReference>
<dbReference type="InterPro" id="IPR001375">
    <property type="entry name" value="Peptidase_S9_cat"/>
</dbReference>
<dbReference type="PANTHER" id="PTHR11731:SF193">
    <property type="entry name" value="DIPEPTIDYL PEPTIDASE 9"/>
    <property type="match status" value="1"/>
</dbReference>
<proteinExistence type="predicted"/>
<dbReference type="GO" id="GO:0008236">
    <property type="term" value="F:serine-type peptidase activity"/>
    <property type="evidence" value="ECO:0007669"/>
    <property type="project" value="InterPro"/>
</dbReference>
<dbReference type="GO" id="GO:0004177">
    <property type="term" value="F:aminopeptidase activity"/>
    <property type="evidence" value="ECO:0007669"/>
    <property type="project" value="UniProtKB-KW"/>
</dbReference>
<dbReference type="Gene3D" id="3.40.50.1820">
    <property type="entry name" value="alpha/beta hydrolase"/>
    <property type="match status" value="1"/>
</dbReference>
<dbReference type="InterPro" id="IPR002469">
    <property type="entry name" value="Peptidase_S9B_N"/>
</dbReference>
<keyword evidence="5" id="KW-1185">Reference proteome</keyword>
<evidence type="ECO:0000256" key="1">
    <source>
        <dbReference type="SAM" id="SignalP"/>
    </source>
</evidence>
<accession>A0A1G7V0E9</accession>
<keyword evidence="4" id="KW-0378">Hydrolase</keyword>
<reference evidence="5" key="1">
    <citation type="submission" date="2016-10" db="EMBL/GenBank/DDBJ databases">
        <authorList>
            <person name="Varghese N."/>
            <person name="Submissions S."/>
        </authorList>
    </citation>
    <scope>NUCLEOTIDE SEQUENCE [LARGE SCALE GENOMIC DNA]</scope>
    <source>
        <strain evidence="5">DSM 25329</strain>
    </source>
</reference>
<evidence type="ECO:0000259" key="2">
    <source>
        <dbReference type="Pfam" id="PF00326"/>
    </source>
</evidence>
<sequence>MNHFYKLSLFISFFCINHLHAQSLAPLTVEKIMRDPKMWIGTSPSDITWADDSKTVYFNWNPDKNPSDSLYAYSLAGKKISKVAPADRRRMPGKNGIYNRARSMRLYEKNGDIYIINYKDFSIRQLTNTTERESDPAFSGDETAVVFERSNNLFSIALASGLVSQLTDFKTGTKKADSKPGDQEKFLKADQLGMFEVLKERKGKKDAGKKVTEADKPTRPKEIYLGEKNVTNQKASPDGRFVTYGLTQTDKSAKSTIVPNYVTESGFTEDISARTKVGAPLSESEFWVYDVKKDTARKVATADIPGIHDKPDYLKDYPKLDTAWKKKERKVIFHGPFWSDNGQHAVVIVRSLDSKDRWIMSFDPATLSLKLLDRQRDEAWIGGPGVGGYPQSAGEIGWLDDQTIYFQSEVTGYSHLYTFNISTGKKTALTSGRFEVQNVVLSKDKKTFYLITNEVHPGEQHVYRMSATGGARTRLTHTPGAHEMTLSPDEKNLAIRFSKSTAPWELYLLDNAFAKNAQPVQITRSVSPEFLSYPWREAKVVTIKATDGQDIYARVYEPKQSNGKAVIFVHGAGYLQNAHKWWSQYFREYMFHNLLTDKGYTVLDMDYRASSGYGHDWRTGIYRFMGGKDLTDHTDGAQWLVKTYGVDPKKIGIYGGSYGGFITLMALFTTPDVFAAGAALRPVTDWAAYNQSYTANILNEPQADSLAYRKSSPIYHAAGLKNHLLICHGMVDVNVHYQDVVRLSQRLIELGKNNWELASYPMEDHGFVEASSWTDEYKRILKLFEEKL</sequence>
<dbReference type="InterPro" id="IPR011659">
    <property type="entry name" value="WD40"/>
</dbReference>
<dbReference type="AlphaFoldDB" id="A0A1G7V0E9"/>
<gene>
    <name evidence="4" type="ORF">SAMN04487996_119158</name>
</gene>
<dbReference type="RefSeq" id="WP_090156346.1">
    <property type="nucleotide sequence ID" value="NZ_FNAN01000019.1"/>
</dbReference>
<keyword evidence="1" id="KW-0732">Signal</keyword>
<dbReference type="STRING" id="659014.SAMN04487996_119158"/>